<evidence type="ECO:0000313" key="4">
    <source>
        <dbReference type="Proteomes" id="UP001212841"/>
    </source>
</evidence>
<gene>
    <name evidence="3" type="ORF">HK097_008032</name>
</gene>
<dbReference type="InterPro" id="IPR001810">
    <property type="entry name" value="F-box_dom"/>
</dbReference>
<dbReference type="AlphaFoldDB" id="A0AAD5X4T5"/>
<dbReference type="SUPFAM" id="SSF81383">
    <property type="entry name" value="F-box domain"/>
    <property type="match status" value="1"/>
</dbReference>
<dbReference type="Proteomes" id="UP001212841">
    <property type="component" value="Unassembled WGS sequence"/>
</dbReference>
<feature type="domain" description="F-box" evidence="2">
    <location>
        <begin position="9"/>
        <end position="61"/>
    </location>
</feature>
<evidence type="ECO:0000256" key="1">
    <source>
        <dbReference type="SAM" id="MobiDB-lite"/>
    </source>
</evidence>
<name>A0AAD5X4T5_9FUNG</name>
<evidence type="ECO:0000313" key="3">
    <source>
        <dbReference type="EMBL" id="KAJ3050991.1"/>
    </source>
</evidence>
<evidence type="ECO:0000259" key="2">
    <source>
        <dbReference type="PROSITE" id="PS50181"/>
    </source>
</evidence>
<keyword evidence="4" id="KW-1185">Reference proteome</keyword>
<feature type="region of interest" description="Disordered" evidence="1">
    <location>
        <begin position="79"/>
        <end position="102"/>
    </location>
</feature>
<organism evidence="3 4">
    <name type="scientific">Rhizophlyctis rosea</name>
    <dbReference type="NCBI Taxonomy" id="64517"/>
    <lineage>
        <taxon>Eukaryota</taxon>
        <taxon>Fungi</taxon>
        <taxon>Fungi incertae sedis</taxon>
        <taxon>Chytridiomycota</taxon>
        <taxon>Chytridiomycota incertae sedis</taxon>
        <taxon>Chytridiomycetes</taxon>
        <taxon>Rhizophlyctidales</taxon>
        <taxon>Rhizophlyctidaceae</taxon>
        <taxon>Rhizophlyctis</taxon>
    </lineage>
</organism>
<dbReference type="Pfam" id="PF00646">
    <property type="entry name" value="F-box"/>
    <property type="match status" value="1"/>
</dbReference>
<accession>A0AAD5X4T5</accession>
<protein>
    <recommendedName>
        <fullName evidence="2">F-box domain-containing protein</fullName>
    </recommendedName>
</protein>
<dbReference type="PROSITE" id="PS50181">
    <property type="entry name" value="FBOX"/>
    <property type="match status" value="1"/>
</dbReference>
<comment type="caution">
    <text evidence="3">The sequence shown here is derived from an EMBL/GenBank/DDBJ whole genome shotgun (WGS) entry which is preliminary data.</text>
</comment>
<sequence length="311" mass="36247">MSATNQPSCEGLPTLPEDLYFLIVAKLDPPSLTNLSLTCKLINIIIKTAVAPRMNHIYEQWILRDMEYEHLLRGVFGLPSSDDQRPTPKTRLHTPSISKGRWTSAPPTHQTYFALRHLQQMGNCMIFHSDYSIIGRRFAHWCEKLHIYKATDPIKPLFLSFWRHLWILTTLMADVEKMDASFSKYSDLVMKDAEPVPKPERFLDQLRTGGLLRVFRCRKMWYRLKQQQPSASESTPWEDGRSTLLTHVNATRNRTWITRKLVTLPPSTVAQLWILADSIARMVPEYKRDVIPTLSVIDWWYNKYQAMSDVE</sequence>
<dbReference type="EMBL" id="JADGJD010000449">
    <property type="protein sequence ID" value="KAJ3050991.1"/>
    <property type="molecule type" value="Genomic_DNA"/>
</dbReference>
<dbReference type="InterPro" id="IPR036047">
    <property type="entry name" value="F-box-like_dom_sf"/>
</dbReference>
<reference evidence="3" key="1">
    <citation type="submission" date="2020-05" db="EMBL/GenBank/DDBJ databases">
        <title>Phylogenomic resolution of chytrid fungi.</title>
        <authorList>
            <person name="Stajich J.E."/>
            <person name="Amses K."/>
            <person name="Simmons R."/>
            <person name="Seto K."/>
            <person name="Myers J."/>
            <person name="Bonds A."/>
            <person name="Quandt C.A."/>
            <person name="Barry K."/>
            <person name="Liu P."/>
            <person name="Grigoriev I."/>
            <person name="Longcore J.E."/>
            <person name="James T.Y."/>
        </authorList>
    </citation>
    <scope>NUCLEOTIDE SEQUENCE</scope>
    <source>
        <strain evidence="3">JEL0318</strain>
    </source>
</reference>
<proteinExistence type="predicted"/>